<dbReference type="CDD" id="cd00056">
    <property type="entry name" value="ENDO3c"/>
    <property type="match status" value="1"/>
</dbReference>
<comment type="cofactor">
    <cofactor evidence="13">
        <name>[4Fe-4S] cluster</name>
        <dbReference type="ChEBI" id="CHEBI:49883"/>
    </cofactor>
    <text evidence="13">Binds 1 [4Fe-4S] cluster.</text>
</comment>
<dbReference type="SUPFAM" id="SSF55811">
    <property type="entry name" value="Nudix"/>
    <property type="match status" value="1"/>
</dbReference>
<keyword evidence="10" id="KW-0411">Iron-sulfur</keyword>
<evidence type="ECO:0000256" key="7">
    <source>
        <dbReference type="ARBA" id="ARBA00022763"/>
    </source>
</evidence>
<comment type="similarity">
    <text evidence="2 13">Belongs to the Nth/MutY family.</text>
</comment>
<dbReference type="Pfam" id="PF00633">
    <property type="entry name" value="HHH"/>
    <property type="match status" value="1"/>
</dbReference>
<dbReference type="SUPFAM" id="SSF48150">
    <property type="entry name" value="DNA-glycosylase"/>
    <property type="match status" value="1"/>
</dbReference>
<dbReference type="Gene3D" id="1.10.340.30">
    <property type="entry name" value="Hypothetical protein, domain 2"/>
    <property type="match status" value="1"/>
</dbReference>
<evidence type="ECO:0000256" key="3">
    <source>
        <dbReference type="ARBA" id="ARBA00012045"/>
    </source>
</evidence>
<sequence length="360" mass="41214">MDRELEEIVKPLLEWFDRNARVLPWRDQPTPYRVWVSEIMLQQTRVEAVKPFYRRFMKALPDVQSLAQCQEEELLKLWEGLGYYNRVRNMQIAAQTVIKDYNGKIPDEYAELQKLKGIGSYTAGAVASIAYGKVAPAVDGNVLRVLSRVLLSREDVLKQSVKRSMEERVTAIMPAERPGAFNQALMELGAMVCVPNGEPHCTDCPLEKLCQAHLQNVTGEIPVKKAKKPRRTEEKTVLIIRDGEHLAIHKRPEKGLLSGLYELPNTPGILTQDEAVQWVKEKGFSPIRIRPLEPAKHIFSHVEWHMSAYLVWIEDPIQTGEYLFVEPSLTEEKYPIPAAFAAYAKYMEIRLGQEKYRGES</sequence>
<evidence type="ECO:0000313" key="15">
    <source>
        <dbReference type="EMBL" id="MBC8572408.1"/>
    </source>
</evidence>
<evidence type="ECO:0000256" key="13">
    <source>
        <dbReference type="RuleBase" id="RU365096"/>
    </source>
</evidence>
<dbReference type="InterPro" id="IPR044298">
    <property type="entry name" value="MIG/MutY"/>
</dbReference>
<evidence type="ECO:0000256" key="12">
    <source>
        <dbReference type="ARBA" id="ARBA00023295"/>
    </source>
</evidence>
<comment type="catalytic activity">
    <reaction evidence="1 13">
        <text>Hydrolyzes free adenine bases from 7,8-dihydro-8-oxoguanine:adenine mismatched double-stranded DNA, leaving an apurinic site.</text>
        <dbReference type="EC" id="3.2.2.31"/>
    </reaction>
</comment>
<evidence type="ECO:0000256" key="2">
    <source>
        <dbReference type="ARBA" id="ARBA00008343"/>
    </source>
</evidence>
<dbReference type="SMART" id="SM00478">
    <property type="entry name" value="ENDO3c"/>
    <property type="match status" value="1"/>
</dbReference>
<dbReference type="InterPro" id="IPR015797">
    <property type="entry name" value="NUDIX_hydrolase-like_dom_sf"/>
</dbReference>
<evidence type="ECO:0000256" key="8">
    <source>
        <dbReference type="ARBA" id="ARBA00022801"/>
    </source>
</evidence>
<dbReference type="Gene3D" id="3.90.79.10">
    <property type="entry name" value="Nucleoside Triphosphate Pyrophosphohydrolase"/>
    <property type="match status" value="1"/>
</dbReference>
<protein>
    <recommendedName>
        <fullName evidence="4 13">Adenine DNA glycosylase</fullName>
        <ecNumber evidence="3 13">3.2.2.31</ecNumber>
    </recommendedName>
</protein>
<name>A0ABR7N7N7_9FIRM</name>
<organism evidence="15 16">
    <name type="scientific">Jingyaoa shaoxingensis</name>
    <dbReference type="NCBI Taxonomy" id="2763671"/>
    <lineage>
        <taxon>Bacteria</taxon>
        <taxon>Bacillati</taxon>
        <taxon>Bacillota</taxon>
        <taxon>Clostridia</taxon>
        <taxon>Lachnospirales</taxon>
        <taxon>Lachnospiraceae</taxon>
        <taxon>Jingyaoa</taxon>
    </lineage>
</organism>
<comment type="function">
    <text evidence="13">Adenine glycosylase active on G-A mispairs.</text>
</comment>
<dbReference type="InterPro" id="IPR011257">
    <property type="entry name" value="DNA_glycosylase"/>
</dbReference>
<evidence type="ECO:0000313" key="16">
    <source>
        <dbReference type="Proteomes" id="UP000657421"/>
    </source>
</evidence>
<dbReference type="CDD" id="cd03431">
    <property type="entry name" value="NUDIX_DNA_Glycosylase_C-MutY"/>
    <property type="match status" value="1"/>
</dbReference>
<dbReference type="InterPro" id="IPR005760">
    <property type="entry name" value="A/G_AdeGlyc_MutY"/>
</dbReference>
<evidence type="ECO:0000256" key="10">
    <source>
        <dbReference type="ARBA" id="ARBA00023014"/>
    </source>
</evidence>
<keyword evidence="6" id="KW-0479">Metal-binding</keyword>
<dbReference type="PANTHER" id="PTHR42944:SF1">
    <property type="entry name" value="ADENINE DNA GLYCOSYLASE"/>
    <property type="match status" value="1"/>
</dbReference>
<keyword evidence="5" id="KW-0004">4Fe-4S</keyword>
<keyword evidence="12 13" id="KW-0326">Glycosidase</keyword>
<dbReference type="Pfam" id="PF14815">
    <property type="entry name" value="NUDIX_4"/>
    <property type="match status" value="1"/>
</dbReference>
<evidence type="ECO:0000259" key="14">
    <source>
        <dbReference type="SMART" id="SM00478"/>
    </source>
</evidence>
<dbReference type="InterPro" id="IPR003265">
    <property type="entry name" value="HhH-GPD_domain"/>
</dbReference>
<dbReference type="Gene3D" id="1.10.1670.10">
    <property type="entry name" value="Helix-hairpin-Helix base-excision DNA repair enzymes (C-terminal)"/>
    <property type="match status" value="1"/>
</dbReference>
<reference evidence="15 16" key="1">
    <citation type="submission" date="2020-08" db="EMBL/GenBank/DDBJ databases">
        <title>Genome public.</title>
        <authorList>
            <person name="Liu C."/>
            <person name="Sun Q."/>
        </authorList>
    </citation>
    <scope>NUCLEOTIDE SEQUENCE [LARGE SCALE GENOMIC DNA]</scope>
    <source>
        <strain evidence="15 16">NSJ-46</strain>
    </source>
</reference>
<keyword evidence="11" id="KW-0234">DNA repair</keyword>
<dbReference type="EMBL" id="JACRSZ010000003">
    <property type="protein sequence ID" value="MBC8572408.1"/>
    <property type="molecule type" value="Genomic_DNA"/>
</dbReference>
<dbReference type="RefSeq" id="WP_249307386.1">
    <property type="nucleotide sequence ID" value="NZ_JACRSZ010000003.1"/>
</dbReference>
<dbReference type="NCBIfam" id="TIGR01084">
    <property type="entry name" value="mutY"/>
    <property type="match status" value="1"/>
</dbReference>
<evidence type="ECO:0000256" key="6">
    <source>
        <dbReference type="ARBA" id="ARBA00022723"/>
    </source>
</evidence>
<gene>
    <name evidence="15" type="primary">mutY</name>
    <name evidence="15" type="ORF">H8716_04800</name>
</gene>
<proteinExistence type="inferred from homology"/>
<keyword evidence="8" id="KW-0378">Hydrolase</keyword>
<evidence type="ECO:0000256" key="4">
    <source>
        <dbReference type="ARBA" id="ARBA00022023"/>
    </source>
</evidence>
<keyword evidence="16" id="KW-1185">Reference proteome</keyword>
<dbReference type="PANTHER" id="PTHR42944">
    <property type="entry name" value="ADENINE DNA GLYCOSYLASE"/>
    <property type="match status" value="1"/>
</dbReference>
<evidence type="ECO:0000256" key="1">
    <source>
        <dbReference type="ARBA" id="ARBA00000843"/>
    </source>
</evidence>
<evidence type="ECO:0000256" key="9">
    <source>
        <dbReference type="ARBA" id="ARBA00023004"/>
    </source>
</evidence>
<dbReference type="Proteomes" id="UP000657421">
    <property type="component" value="Unassembled WGS sequence"/>
</dbReference>
<dbReference type="EC" id="3.2.2.31" evidence="3 13"/>
<feature type="domain" description="HhH-GPD" evidence="14">
    <location>
        <begin position="40"/>
        <end position="191"/>
    </location>
</feature>
<keyword evidence="9 13" id="KW-0408">Iron</keyword>
<evidence type="ECO:0000256" key="5">
    <source>
        <dbReference type="ARBA" id="ARBA00022485"/>
    </source>
</evidence>
<evidence type="ECO:0000256" key="11">
    <source>
        <dbReference type="ARBA" id="ARBA00023204"/>
    </source>
</evidence>
<comment type="caution">
    <text evidence="15">The sequence shown here is derived from an EMBL/GenBank/DDBJ whole genome shotgun (WGS) entry which is preliminary data.</text>
</comment>
<keyword evidence="7 13" id="KW-0227">DNA damage</keyword>
<dbReference type="Pfam" id="PF00730">
    <property type="entry name" value="HhH-GPD"/>
    <property type="match status" value="1"/>
</dbReference>
<dbReference type="InterPro" id="IPR000445">
    <property type="entry name" value="HhH_motif"/>
</dbReference>
<dbReference type="InterPro" id="IPR023170">
    <property type="entry name" value="HhH_base_excis_C"/>
</dbReference>
<accession>A0ABR7N7N7</accession>
<dbReference type="InterPro" id="IPR029119">
    <property type="entry name" value="MutY_C"/>
</dbReference>